<feature type="compositionally biased region" description="Low complexity" evidence="1">
    <location>
        <begin position="126"/>
        <end position="137"/>
    </location>
</feature>
<protein>
    <submittedName>
        <fullName evidence="2">Uncharacterized protein</fullName>
    </submittedName>
</protein>
<keyword evidence="3" id="KW-1185">Reference proteome</keyword>
<dbReference type="Proteomes" id="UP001283361">
    <property type="component" value="Unassembled WGS sequence"/>
</dbReference>
<feature type="region of interest" description="Disordered" evidence="1">
    <location>
        <begin position="31"/>
        <end position="59"/>
    </location>
</feature>
<gene>
    <name evidence="2" type="ORF">RRG08_029765</name>
</gene>
<comment type="caution">
    <text evidence="2">The sequence shown here is derived from an EMBL/GenBank/DDBJ whole genome shotgun (WGS) entry which is preliminary data.</text>
</comment>
<dbReference type="EMBL" id="JAWDGP010000503">
    <property type="protein sequence ID" value="KAK3800043.1"/>
    <property type="molecule type" value="Genomic_DNA"/>
</dbReference>
<feature type="compositionally biased region" description="Polar residues" evidence="1">
    <location>
        <begin position="33"/>
        <end position="46"/>
    </location>
</feature>
<feature type="compositionally biased region" description="Polar residues" evidence="1">
    <location>
        <begin position="116"/>
        <end position="125"/>
    </location>
</feature>
<feature type="region of interest" description="Disordered" evidence="1">
    <location>
        <begin position="113"/>
        <end position="165"/>
    </location>
</feature>
<dbReference type="AlphaFoldDB" id="A0AAE1B5S5"/>
<reference evidence="2" key="1">
    <citation type="journal article" date="2023" name="G3 (Bethesda)">
        <title>A reference genome for the long-term kleptoplast-retaining sea slug Elysia crispata morphotype clarki.</title>
        <authorList>
            <person name="Eastman K.E."/>
            <person name="Pendleton A.L."/>
            <person name="Shaikh M.A."/>
            <person name="Suttiyut T."/>
            <person name="Ogas R."/>
            <person name="Tomko P."/>
            <person name="Gavelis G."/>
            <person name="Widhalm J.R."/>
            <person name="Wisecaver J.H."/>
        </authorList>
    </citation>
    <scope>NUCLEOTIDE SEQUENCE</scope>
    <source>
        <strain evidence="2">ECLA1</strain>
    </source>
</reference>
<name>A0AAE1B5S5_9GAST</name>
<proteinExistence type="predicted"/>
<organism evidence="2 3">
    <name type="scientific">Elysia crispata</name>
    <name type="common">lettuce slug</name>
    <dbReference type="NCBI Taxonomy" id="231223"/>
    <lineage>
        <taxon>Eukaryota</taxon>
        <taxon>Metazoa</taxon>
        <taxon>Spiralia</taxon>
        <taxon>Lophotrochozoa</taxon>
        <taxon>Mollusca</taxon>
        <taxon>Gastropoda</taxon>
        <taxon>Heterobranchia</taxon>
        <taxon>Euthyneura</taxon>
        <taxon>Panpulmonata</taxon>
        <taxon>Sacoglossa</taxon>
        <taxon>Placobranchoidea</taxon>
        <taxon>Plakobranchidae</taxon>
        <taxon>Elysia</taxon>
    </lineage>
</organism>
<sequence length="165" mass="17928">MGSLRADSPAGRYCWTCPLTGRRAASVGVIPRSANSTAPPRSTGHASGQLRLEGTKSFPGTQHTLQKKKMAKAEHHTFFVHASYRSSRNVAQDDLRLLRQHFNIPLPSPPLPITFRFSSPPQDQDSTLSSPSFSTPFETPPPLLPSPYIRVSIAGQGKSTAPPLE</sequence>
<evidence type="ECO:0000313" key="2">
    <source>
        <dbReference type="EMBL" id="KAK3800043.1"/>
    </source>
</evidence>
<evidence type="ECO:0000313" key="3">
    <source>
        <dbReference type="Proteomes" id="UP001283361"/>
    </source>
</evidence>
<accession>A0AAE1B5S5</accession>
<evidence type="ECO:0000256" key="1">
    <source>
        <dbReference type="SAM" id="MobiDB-lite"/>
    </source>
</evidence>